<evidence type="ECO:0000256" key="1">
    <source>
        <dbReference type="ARBA" id="ARBA00012528"/>
    </source>
</evidence>
<evidence type="ECO:0000256" key="2">
    <source>
        <dbReference type="ARBA" id="ARBA00034247"/>
    </source>
</evidence>
<evidence type="ECO:0000313" key="7">
    <source>
        <dbReference type="Proteomes" id="UP000286806"/>
    </source>
</evidence>
<dbReference type="SUPFAM" id="SSF55073">
    <property type="entry name" value="Nucleotide cyclase"/>
    <property type="match status" value="1"/>
</dbReference>
<feature type="region of interest" description="Disordered" evidence="4">
    <location>
        <begin position="186"/>
        <end position="209"/>
    </location>
</feature>
<dbReference type="Proteomes" id="UP000286806">
    <property type="component" value="Unassembled WGS sequence"/>
</dbReference>
<evidence type="ECO:0000256" key="3">
    <source>
        <dbReference type="SAM" id="Coils"/>
    </source>
</evidence>
<comment type="caution">
    <text evidence="6">The sequence shown here is derived from an EMBL/GenBank/DDBJ whole genome shotgun (WGS) entry which is preliminary data.</text>
</comment>
<dbReference type="EC" id="2.7.7.65" evidence="1"/>
<reference evidence="6 7" key="1">
    <citation type="journal article" date="2019" name="Front. Microbiol.">
        <title>Genomes of Neutrophilic Sulfur-Oxidizing Chemolithoautotrophs Representing 9 Proteobacterial Species From 8 Genera.</title>
        <authorList>
            <person name="Watanabe T."/>
            <person name="Kojima H."/>
            <person name="Umezawa K."/>
            <person name="Hori C."/>
            <person name="Takasuka T.E."/>
            <person name="Kato Y."/>
            <person name="Fukui M."/>
        </authorList>
    </citation>
    <scope>NUCLEOTIDE SEQUENCE [LARGE SCALE GENOMIC DNA]</scope>
    <source>
        <strain evidence="6 7">TTN</strain>
    </source>
</reference>
<dbReference type="EMBL" id="BGOW01000001">
    <property type="protein sequence ID" value="GBL44372.1"/>
    <property type="molecule type" value="Genomic_DNA"/>
</dbReference>
<dbReference type="OrthoDB" id="9813903at2"/>
<dbReference type="CDD" id="cd01949">
    <property type="entry name" value="GGDEF"/>
    <property type="match status" value="1"/>
</dbReference>
<dbReference type="SMART" id="SM00267">
    <property type="entry name" value="GGDEF"/>
    <property type="match status" value="1"/>
</dbReference>
<dbReference type="RefSeq" id="WP_124703209.1">
    <property type="nucleotide sequence ID" value="NZ_BGOW01000001.1"/>
</dbReference>
<feature type="coiled-coil region" evidence="3">
    <location>
        <begin position="11"/>
        <end position="38"/>
    </location>
</feature>
<proteinExistence type="predicted"/>
<dbReference type="InterPro" id="IPR029787">
    <property type="entry name" value="Nucleotide_cyclase"/>
</dbReference>
<dbReference type="PANTHER" id="PTHR45138">
    <property type="entry name" value="REGULATORY COMPONENTS OF SENSORY TRANSDUCTION SYSTEM"/>
    <property type="match status" value="1"/>
</dbReference>
<gene>
    <name evidence="6" type="ORF">SFMTTN_0167</name>
</gene>
<comment type="catalytic activity">
    <reaction evidence="2">
        <text>2 GTP = 3',3'-c-di-GMP + 2 diphosphate</text>
        <dbReference type="Rhea" id="RHEA:24898"/>
        <dbReference type="ChEBI" id="CHEBI:33019"/>
        <dbReference type="ChEBI" id="CHEBI:37565"/>
        <dbReference type="ChEBI" id="CHEBI:58805"/>
        <dbReference type="EC" id="2.7.7.65"/>
    </reaction>
</comment>
<dbReference type="PANTHER" id="PTHR45138:SF9">
    <property type="entry name" value="DIGUANYLATE CYCLASE DGCM-RELATED"/>
    <property type="match status" value="1"/>
</dbReference>
<dbReference type="GO" id="GO:0052621">
    <property type="term" value="F:diguanylate cyclase activity"/>
    <property type="evidence" value="ECO:0007669"/>
    <property type="project" value="UniProtKB-EC"/>
</dbReference>
<dbReference type="NCBIfam" id="TIGR00254">
    <property type="entry name" value="GGDEF"/>
    <property type="match status" value="1"/>
</dbReference>
<keyword evidence="7" id="KW-1185">Reference proteome</keyword>
<organism evidence="6 7">
    <name type="scientific">Sulfuriferula multivorans</name>
    <dbReference type="NCBI Taxonomy" id="1559896"/>
    <lineage>
        <taxon>Bacteria</taxon>
        <taxon>Pseudomonadati</taxon>
        <taxon>Pseudomonadota</taxon>
        <taxon>Betaproteobacteria</taxon>
        <taxon>Nitrosomonadales</taxon>
        <taxon>Sulfuricellaceae</taxon>
        <taxon>Sulfuriferula</taxon>
    </lineage>
</organism>
<feature type="domain" description="GGDEF" evidence="5">
    <location>
        <begin position="66"/>
        <end position="198"/>
    </location>
</feature>
<dbReference type="Gene3D" id="3.30.70.270">
    <property type="match status" value="1"/>
</dbReference>
<evidence type="ECO:0000256" key="4">
    <source>
        <dbReference type="SAM" id="MobiDB-lite"/>
    </source>
</evidence>
<sequence length="209" mass="22909">MTTEQDTCPNCASLRQQLSEKDQAIQALRNQIEELSRHDPLTGVLNRRSLTEMLDAELQRSLRTGHPFSFAIIDLDHFGAANDQYGHLVGDTILKTVADTAIKLLRTVDRFGRLDSDQFGIVLPATWLDQGLIAMGRLSNAVAGCDWAGIAPGRAVTFSAGITTNAPKDTSELIVRRAEKALAQAKQEGRNRTVQIEEALPDFPPMDLA</sequence>
<dbReference type="InterPro" id="IPR043128">
    <property type="entry name" value="Rev_trsase/Diguanyl_cyclase"/>
</dbReference>
<evidence type="ECO:0000313" key="6">
    <source>
        <dbReference type="EMBL" id="GBL44372.1"/>
    </source>
</evidence>
<keyword evidence="3" id="KW-0175">Coiled coil</keyword>
<dbReference type="Pfam" id="PF00990">
    <property type="entry name" value="GGDEF"/>
    <property type="match status" value="1"/>
</dbReference>
<dbReference type="InterPro" id="IPR050469">
    <property type="entry name" value="Diguanylate_Cyclase"/>
</dbReference>
<name>A0A401J9N6_9PROT</name>
<accession>A0A401J9N6</accession>
<dbReference type="PROSITE" id="PS50887">
    <property type="entry name" value="GGDEF"/>
    <property type="match status" value="1"/>
</dbReference>
<dbReference type="InterPro" id="IPR000160">
    <property type="entry name" value="GGDEF_dom"/>
</dbReference>
<protein>
    <recommendedName>
        <fullName evidence="1">diguanylate cyclase</fullName>
        <ecNumber evidence="1">2.7.7.65</ecNumber>
    </recommendedName>
</protein>
<dbReference type="AlphaFoldDB" id="A0A401J9N6"/>
<evidence type="ECO:0000259" key="5">
    <source>
        <dbReference type="PROSITE" id="PS50887"/>
    </source>
</evidence>